<evidence type="ECO:0000256" key="1">
    <source>
        <dbReference type="SAM" id="Phobius"/>
    </source>
</evidence>
<evidence type="ECO:0000259" key="2">
    <source>
        <dbReference type="Pfam" id="PF10277"/>
    </source>
</evidence>
<dbReference type="InterPro" id="IPR019402">
    <property type="entry name" value="CWH43_N"/>
</dbReference>
<dbReference type="Pfam" id="PF10277">
    <property type="entry name" value="Frag1"/>
    <property type="match status" value="1"/>
</dbReference>
<evidence type="ECO:0000313" key="3">
    <source>
        <dbReference type="EMBL" id="SFF50789.1"/>
    </source>
</evidence>
<dbReference type="OrthoDB" id="9180406at2"/>
<feature type="transmembrane region" description="Helical" evidence="1">
    <location>
        <begin position="56"/>
        <end position="79"/>
    </location>
</feature>
<feature type="transmembrane region" description="Helical" evidence="1">
    <location>
        <begin position="91"/>
        <end position="112"/>
    </location>
</feature>
<sequence length="220" mass="24386">MDLRWFAWSTALIPIVAAHLAYFVSATAGYVDWCVPYWDGCTSISRAGRHGLANHLFRALMLPHAAQLMMFWGLTWLWLGALRPDAPRRRTAVLTLGLIAAVFLILYATFLGVEGTIYQWLRRYGITVFFAFGVLAQMLVVALLQPVAPLPQGLRRTMLGFAGALLGLGLASIPLQHFASDADRAMNALEWVYALLMTLFHGLIGLAWGATGFRLHTRVL</sequence>
<keyword evidence="1" id="KW-0812">Transmembrane</keyword>
<feature type="transmembrane region" description="Helical" evidence="1">
    <location>
        <begin position="5"/>
        <end position="24"/>
    </location>
</feature>
<dbReference type="Proteomes" id="UP000199771">
    <property type="component" value="Unassembled WGS sequence"/>
</dbReference>
<feature type="transmembrane region" description="Helical" evidence="1">
    <location>
        <begin position="191"/>
        <end position="210"/>
    </location>
</feature>
<dbReference type="AlphaFoldDB" id="A0A1I2J8X8"/>
<dbReference type="STRING" id="1076937.SAMN04488120_10645"/>
<name>A0A1I2J8X8_9GAMM</name>
<organism evidence="3 4">
    <name type="scientific">Fontimonas thermophila</name>
    <dbReference type="NCBI Taxonomy" id="1076937"/>
    <lineage>
        <taxon>Bacteria</taxon>
        <taxon>Pseudomonadati</taxon>
        <taxon>Pseudomonadota</taxon>
        <taxon>Gammaproteobacteria</taxon>
        <taxon>Nevskiales</taxon>
        <taxon>Nevskiaceae</taxon>
        <taxon>Fontimonas</taxon>
    </lineage>
</organism>
<protein>
    <recommendedName>
        <fullName evidence="2">CWH43-like N-terminal domain-containing protein</fullName>
    </recommendedName>
</protein>
<dbReference type="RefSeq" id="WP_091533480.1">
    <property type="nucleotide sequence ID" value="NZ_FOOC01000006.1"/>
</dbReference>
<reference evidence="3 4" key="1">
    <citation type="submission" date="2016-10" db="EMBL/GenBank/DDBJ databases">
        <authorList>
            <person name="de Groot N.N."/>
        </authorList>
    </citation>
    <scope>NUCLEOTIDE SEQUENCE [LARGE SCALE GENOMIC DNA]</scope>
    <source>
        <strain evidence="3 4">DSM 23609</strain>
    </source>
</reference>
<keyword evidence="1" id="KW-1133">Transmembrane helix</keyword>
<gene>
    <name evidence="3" type="ORF">SAMN04488120_10645</name>
</gene>
<accession>A0A1I2J8X8</accession>
<feature type="transmembrane region" description="Helical" evidence="1">
    <location>
        <begin position="124"/>
        <end position="147"/>
    </location>
</feature>
<evidence type="ECO:0000313" key="4">
    <source>
        <dbReference type="Proteomes" id="UP000199771"/>
    </source>
</evidence>
<feature type="domain" description="CWH43-like N-terminal" evidence="2">
    <location>
        <begin position="4"/>
        <end position="203"/>
    </location>
</feature>
<proteinExistence type="predicted"/>
<keyword evidence="1" id="KW-0472">Membrane</keyword>
<keyword evidence="4" id="KW-1185">Reference proteome</keyword>
<dbReference type="EMBL" id="FOOC01000006">
    <property type="protein sequence ID" value="SFF50789.1"/>
    <property type="molecule type" value="Genomic_DNA"/>
</dbReference>
<feature type="transmembrane region" description="Helical" evidence="1">
    <location>
        <begin position="159"/>
        <end position="179"/>
    </location>
</feature>